<dbReference type="Pfam" id="PF25534">
    <property type="entry name" value="DUF7918"/>
    <property type="match status" value="1"/>
</dbReference>
<evidence type="ECO:0000256" key="1">
    <source>
        <dbReference type="SAM" id="MobiDB-lite"/>
    </source>
</evidence>
<dbReference type="EMBL" id="MU805964">
    <property type="protein sequence ID" value="KAJ3843922.1"/>
    <property type="molecule type" value="Genomic_DNA"/>
</dbReference>
<feature type="compositionally biased region" description="Basic and acidic residues" evidence="1">
    <location>
        <begin position="249"/>
        <end position="260"/>
    </location>
</feature>
<gene>
    <name evidence="3" type="ORF">F5878DRAFT_603365</name>
</gene>
<sequence>MPLAFKDFSAWIEVDGSELPLFDVNVEGNEVSCWIPSEVGKAFIVKVRTGERRTPKSLGLYMDGQSFGGKFMDTGAPRTCTFAGVRTSATTQQPFVFSNVELTDDDEYLSQATAGLGDIKLVIWHATFRRLKRRTFGKHDTIGKVHEKSKKVTGHKIGLGNDRRVPAADPQKTKSTRHDVIVSFIFRYRPLDLLRANGIAPPAPRLGNAVKPEVLDLTGDSEEEDIHRMRSLEEELEQLRRKRRKTHHVKTEPELKPEPA</sequence>
<dbReference type="PANTHER" id="PTHR36223:SF1">
    <property type="entry name" value="TRANSCRIPTION ELONGATION FACTOR EAF N-TERMINAL DOMAIN-CONTAINING PROTEIN"/>
    <property type="match status" value="1"/>
</dbReference>
<dbReference type="Proteomes" id="UP001163846">
    <property type="component" value="Unassembled WGS sequence"/>
</dbReference>
<feature type="domain" description="DUF7918" evidence="2">
    <location>
        <begin position="12"/>
        <end position="201"/>
    </location>
</feature>
<dbReference type="InterPro" id="IPR057678">
    <property type="entry name" value="DUF7918"/>
</dbReference>
<evidence type="ECO:0000313" key="3">
    <source>
        <dbReference type="EMBL" id="KAJ3843922.1"/>
    </source>
</evidence>
<accession>A0AA38PJ60</accession>
<protein>
    <recommendedName>
        <fullName evidence="2">DUF7918 domain-containing protein</fullName>
    </recommendedName>
</protein>
<keyword evidence="4" id="KW-1185">Reference proteome</keyword>
<name>A0AA38PJ60_9AGAR</name>
<reference evidence="3" key="1">
    <citation type="submission" date="2022-08" db="EMBL/GenBank/DDBJ databases">
        <authorList>
            <consortium name="DOE Joint Genome Institute"/>
            <person name="Min B."/>
            <person name="Riley R."/>
            <person name="Sierra-Patev S."/>
            <person name="Naranjo-Ortiz M."/>
            <person name="Looney B."/>
            <person name="Konkel Z."/>
            <person name="Slot J.C."/>
            <person name="Sakamoto Y."/>
            <person name="Steenwyk J.L."/>
            <person name="Rokas A."/>
            <person name="Carro J."/>
            <person name="Camarero S."/>
            <person name="Ferreira P."/>
            <person name="Molpeceres G."/>
            <person name="Ruiz-Duenas F.J."/>
            <person name="Serrano A."/>
            <person name="Henrissat B."/>
            <person name="Drula E."/>
            <person name="Hughes K.W."/>
            <person name="Mata J.L."/>
            <person name="Ishikawa N.K."/>
            <person name="Vargas-Isla R."/>
            <person name="Ushijima S."/>
            <person name="Smith C.A."/>
            <person name="Ahrendt S."/>
            <person name="Andreopoulos W."/>
            <person name="He G."/>
            <person name="Labutti K."/>
            <person name="Lipzen A."/>
            <person name="Ng V."/>
            <person name="Sandor L."/>
            <person name="Barry K."/>
            <person name="Martinez A.T."/>
            <person name="Xiao Y."/>
            <person name="Gibbons J.G."/>
            <person name="Terashima K."/>
            <person name="Hibbett D.S."/>
            <person name="Grigoriev I.V."/>
        </authorList>
    </citation>
    <scope>NUCLEOTIDE SEQUENCE</scope>
    <source>
        <strain evidence="3">TFB9207</strain>
    </source>
</reference>
<evidence type="ECO:0000313" key="4">
    <source>
        <dbReference type="Proteomes" id="UP001163846"/>
    </source>
</evidence>
<dbReference type="AlphaFoldDB" id="A0AA38PJ60"/>
<dbReference type="PANTHER" id="PTHR36223">
    <property type="entry name" value="BETA-LACTAMASE-TYPE TRANSPEPTIDASE FOLD DOMAIN CONTAINING PROTEIN"/>
    <property type="match status" value="1"/>
</dbReference>
<evidence type="ECO:0000259" key="2">
    <source>
        <dbReference type="Pfam" id="PF25534"/>
    </source>
</evidence>
<comment type="caution">
    <text evidence="3">The sequence shown here is derived from an EMBL/GenBank/DDBJ whole genome shotgun (WGS) entry which is preliminary data.</text>
</comment>
<feature type="region of interest" description="Disordered" evidence="1">
    <location>
        <begin position="237"/>
        <end position="260"/>
    </location>
</feature>
<proteinExistence type="predicted"/>
<organism evidence="3 4">
    <name type="scientific">Lentinula raphanica</name>
    <dbReference type="NCBI Taxonomy" id="153919"/>
    <lineage>
        <taxon>Eukaryota</taxon>
        <taxon>Fungi</taxon>
        <taxon>Dikarya</taxon>
        <taxon>Basidiomycota</taxon>
        <taxon>Agaricomycotina</taxon>
        <taxon>Agaricomycetes</taxon>
        <taxon>Agaricomycetidae</taxon>
        <taxon>Agaricales</taxon>
        <taxon>Marasmiineae</taxon>
        <taxon>Omphalotaceae</taxon>
        <taxon>Lentinula</taxon>
    </lineage>
</organism>